<dbReference type="Proteomes" id="UP000032675">
    <property type="component" value="Unassembled WGS sequence"/>
</dbReference>
<dbReference type="AlphaFoldDB" id="A0A0D6Q229"/>
<protein>
    <submittedName>
        <fullName evidence="1">Uncharacterized protein</fullName>
    </submittedName>
</protein>
<reference evidence="1 2" key="1">
    <citation type="submission" date="2012-11" db="EMBL/GenBank/DDBJ databases">
        <title>Whole genome sequence of Gluconacetobacter europaeus NBRC3261.</title>
        <authorList>
            <person name="Azuma Y."/>
            <person name="Higashiura N."/>
            <person name="Hirakawa H."/>
            <person name="Matsushita K."/>
        </authorList>
    </citation>
    <scope>NUCLEOTIDE SEQUENCE [LARGE SCALE GENOMIC DNA]</scope>
    <source>
        <strain evidence="1 2">NBRC 3261</strain>
    </source>
</reference>
<comment type="caution">
    <text evidence="1">The sequence shown here is derived from an EMBL/GenBank/DDBJ whole genome shotgun (WGS) entry which is preliminary data.</text>
</comment>
<organism evidence="1 2">
    <name type="scientific">Komagataeibacter europaeus NBRC 3261</name>
    <dbReference type="NCBI Taxonomy" id="1234669"/>
    <lineage>
        <taxon>Bacteria</taxon>
        <taxon>Pseudomonadati</taxon>
        <taxon>Pseudomonadota</taxon>
        <taxon>Alphaproteobacteria</taxon>
        <taxon>Acetobacterales</taxon>
        <taxon>Acetobacteraceae</taxon>
        <taxon>Komagataeibacter</taxon>
    </lineage>
</organism>
<evidence type="ECO:0000313" key="2">
    <source>
        <dbReference type="Proteomes" id="UP000032675"/>
    </source>
</evidence>
<dbReference type="EMBL" id="BANI01000168">
    <property type="protein sequence ID" value="GAN97494.1"/>
    <property type="molecule type" value="Genomic_DNA"/>
</dbReference>
<dbReference type="RefSeq" id="WP_187293586.1">
    <property type="nucleotide sequence ID" value="NZ_BANI01000168.1"/>
</dbReference>
<name>A0A0D6Q229_KOMEU</name>
<gene>
    <name evidence="1" type="ORF">Geu3261_0192_001</name>
</gene>
<sequence length="57" mass="6449">MMIMMQSVFSDTAAPIWQSLIEEIRPTGKDLGEKPSMDDIHDFLMPSERCELAHPAT</sequence>
<proteinExistence type="predicted"/>
<evidence type="ECO:0000313" key="1">
    <source>
        <dbReference type="EMBL" id="GAN97494.1"/>
    </source>
</evidence>
<accession>A0A0D6Q229</accession>